<evidence type="ECO:0000256" key="1">
    <source>
        <dbReference type="SAM" id="Phobius"/>
    </source>
</evidence>
<evidence type="ECO:0000313" key="2">
    <source>
        <dbReference type="EMBL" id="WTU74793.1"/>
    </source>
</evidence>
<protein>
    <recommendedName>
        <fullName evidence="3">DUF3995 domain-containing protein</fullName>
    </recommendedName>
</protein>
<organism evidence="2">
    <name type="scientific">Streptomyces sp. NBC_00049</name>
    <dbReference type="NCBI Taxonomy" id="2903617"/>
    <lineage>
        <taxon>Bacteria</taxon>
        <taxon>Bacillati</taxon>
        <taxon>Actinomycetota</taxon>
        <taxon>Actinomycetes</taxon>
        <taxon>Kitasatosporales</taxon>
        <taxon>Streptomycetaceae</taxon>
        <taxon>Streptomyces</taxon>
    </lineage>
</organism>
<keyword evidence="1" id="KW-0472">Membrane</keyword>
<feature type="transmembrane region" description="Helical" evidence="1">
    <location>
        <begin position="30"/>
        <end position="56"/>
    </location>
</feature>
<dbReference type="EMBL" id="CP108264">
    <property type="protein sequence ID" value="WTU74793.1"/>
    <property type="molecule type" value="Genomic_DNA"/>
</dbReference>
<keyword evidence="1" id="KW-0812">Transmembrane</keyword>
<keyword evidence="1" id="KW-1133">Transmembrane helix</keyword>
<reference evidence="2" key="1">
    <citation type="submission" date="2022-10" db="EMBL/GenBank/DDBJ databases">
        <title>The complete genomes of actinobacterial strains from the NBC collection.</title>
        <authorList>
            <person name="Joergensen T.S."/>
            <person name="Alvarez Arevalo M."/>
            <person name="Sterndorff E.B."/>
            <person name="Faurdal D."/>
            <person name="Vuksanovic O."/>
            <person name="Mourched A.-S."/>
            <person name="Charusanti P."/>
            <person name="Shaw S."/>
            <person name="Blin K."/>
            <person name="Weber T."/>
        </authorList>
    </citation>
    <scope>NUCLEOTIDE SEQUENCE</scope>
    <source>
        <strain evidence="2">NBC_00049</strain>
    </source>
</reference>
<feature type="transmembrane region" description="Helical" evidence="1">
    <location>
        <begin position="149"/>
        <end position="176"/>
    </location>
</feature>
<proteinExistence type="predicted"/>
<sequence>MTTLTAPAAPTTQVTPAPVVSRPIRWAAHAAALTLLPSGLWRIAIAVGIPVGWGVGSGLEAELFPGKWSFYLVALSAFAEGLGLLTLGLVQRWGEVVPSWMPWLGGRRIPSPVAVVPAALGSVAVTLVTVMAAFHWSTSMSAPGAPTGAGWWLMTLCYAPLVLWGPLLGVVTVAYWRRRRTHG</sequence>
<feature type="transmembrane region" description="Helical" evidence="1">
    <location>
        <begin position="111"/>
        <end position="137"/>
    </location>
</feature>
<name>A0AAU2JR98_9ACTN</name>
<feature type="transmembrane region" description="Helical" evidence="1">
    <location>
        <begin position="68"/>
        <end position="90"/>
    </location>
</feature>
<accession>A0AAU2JR98</accession>
<gene>
    <name evidence="2" type="ORF">OG327_16550</name>
</gene>
<dbReference type="AlphaFoldDB" id="A0AAU2JR98"/>
<evidence type="ECO:0008006" key="3">
    <source>
        <dbReference type="Google" id="ProtNLM"/>
    </source>
</evidence>